<feature type="domain" description="KilA-N DNA-binding" evidence="1">
    <location>
        <begin position="14"/>
        <end position="93"/>
    </location>
</feature>
<sequence length="250" mass="28576">MNNLITINNTQMPVAEYKGQRIVTFSMIDLVHGRPDGTARAAFNRNRNHFIEGIDFNEVGSDVIRTDLPEGIFSKFAPSGIVLFESGYLMLTKPFNDDIAWQVQRELVNSYFRPPQTAISELEMIARIASHNAQQQRQINRIDEKVEQMHETVEQIKQGTIPAGWIGYSLAKTKSGMTIDKCKTLAKQYGVRKDQITILTPEGMPRPMAIIHETDFMEAMKHMMGEAEKRGTRWYHPKMGLFQAIGWEDK</sequence>
<proteinExistence type="predicted"/>
<evidence type="ECO:0000259" key="1">
    <source>
        <dbReference type="Pfam" id="PF10543"/>
    </source>
</evidence>
<dbReference type="RefSeq" id="WP_409547094.1">
    <property type="nucleotide sequence ID" value="NZ_JBKCRL010000015.1"/>
</dbReference>
<dbReference type="InterPro" id="IPR018873">
    <property type="entry name" value="KilA-N_DNA-bd_domain"/>
</dbReference>
<dbReference type="EMBL" id="CP059056">
    <property type="protein sequence ID" value="QLJ18358.1"/>
    <property type="molecule type" value="Genomic_DNA"/>
</dbReference>
<name>A0A7D6A800_PROMI</name>
<protein>
    <submittedName>
        <fullName evidence="2">ORF6N domain-containing protein</fullName>
    </submittedName>
</protein>
<evidence type="ECO:0000313" key="2">
    <source>
        <dbReference type="EMBL" id="QLJ18358.1"/>
    </source>
</evidence>
<gene>
    <name evidence="2" type="ORF">HZ283_15085</name>
</gene>
<dbReference type="AlphaFoldDB" id="A0A7D6A800"/>
<reference evidence="2" key="1">
    <citation type="submission" date="2020-07" db="EMBL/GenBank/DDBJ databases">
        <title>Hypervirulent multi-drug resistant Proteus mirabilis strain with mosaic plasmid.</title>
        <authorList>
            <person name="Shelenkov A."/>
            <person name="Mikhaylova Y.V."/>
            <person name="Yanushevich Y.G."/>
            <person name="Petrova L."/>
            <person name="Fomina V."/>
            <person name="Zamyatin M."/>
            <person name="Shagin D."/>
        </authorList>
    </citation>
    <scope>NUCLEOTIDE SEQUENCE</scope>
    <source>
        <strain evidence="2">CriePir89</strain>
    </source>
</reference>
<dbReference type="Pfam" id="PF10543">
    <property type="entry name" value="ORF6N"/>
    <property type="match status" value="1"/>
</dbReference>
<organism evidence="2">
    <name type="scientific">Proteus mirabilis</name>
    <dbReference type="NCBI Taxonomy" id="584"/>
    <lineage>
        <taxon>Bacteria</taxon>
        <taxon>Pseudomonadati</taxon>
        <taxon>Pseudomonadota</taxon>
        <taxon>Gammaproteobacteria</taxon>
        <taxon>Enterobacterales</taxon>
        <taxon>Morganellaceae</taxon>
        <taxon>Proteus</taxon>
    </lineage>
</organism>
<accession>A0A7D6A800</accession>